<dbReference type="AlphaFoldDB" id="A0A1I5HFS3"/>
<feature type="compositionally biased region" description="Acidic residues" evidence="1">
    <location>
        <begin position="235"/>
        <end position="288"/>
    </location>
</feature>
<organism evidence="5 6">
    <name type="scientific">Anaerocolumna aminovalerica</name>
    <dbReference type="NCBI Taxonomy" id="1527"/>
    <lineage>
        <taxon>Bacteria</taxon>
        <taxon>Bacillati</taxon>
        <taxon>Bacillota</taxon>
        <taxon>Clostridia</taxon>
        <taxon>Lachnospirales</taxon>
        <taxon>Lachnospiraceae</taxon>
        <taxon>Anaerocolumna</taxon>
    </lineage>
</organism>
<dbReference type="Pfam" id="PF14283">
    <property type="entry name" value="CD1107-like"/>
    <property type="match status" value="1"/>
</dbReference>
<evidence type="ECO:0000256" key="1">
    <source>
        <dbReference type="SAM" id="MobiDB-lite"/>
    </source>
</evidence>
<keyword evidence="3" id="KW-0732">Signal</keyword>
<keyword evidence="2" id="KW-1133">Transmembrane helix</keyword>
<dbReference type="Proteomes" id="UP000198806">
    <property type="component" value="Unassembled WGS sequence"/>
</dbReference>
<accession>A0A1I5HFS3</accession>
<feature type="compositionally biased region" description="Acidic residues" evidence="1">
    <location>
        <begin position="67"/>
        <end position="90"/>
    </location>
</feature>
<proteinExistence type="predicted"/>
<gene>
    <name evidence="5" type="ORF">SAMN04489757_12930</name>
</gene>
<sequence>MKRIKNKIQIRLISAAAIVAAFLFGTTPIMAHAGGYECTCEHKCTEDCINPDCELCKIDHTLCCGDEETEDPEAPAEETPETEEEPEEEWGPLTPDGNMTLVDDYGAPSQAGKQFITVVTKAGNYFYIIIDRDDNGTETVHFLNMVDEADLLALMDEDAVNDYIAQKEAKETEPTVTEEPTPTEEPEAEEEPEEPVKKKSSGALVIVLILALGGAGGYFYFTKVKNKKPKVDNGPDPDADYNEDEDDYLLDGLADEVDDIISEDEKAEDSEIIDLDDEEPNDEEEDEE</sequence>
<keyword evidence="2" id="KW-0812">Transmembrane</keyword>
<keyword evidence="6" id="KW-1185">Reference proteome</keyword>
<evidence type="ECO:0000256" key="3">
    <source>
        <dbReference type="SAM" id="SignalP"/>
    </source>
</evidence>
<dbReference type="OrthoDB" id="1749038at2"/>
<feature type="region of interest" description="Disordered" evidence="1">
    <location>
        <begin position="227"/>
        <end position="288"/>
    </location>
</feature>
<feature type="region of interest" description="Disordered" evidence="1">
    <location>
        <begin position="67"/>
        <end position="92"/>
    </location>
</feature>
<feature type="region of interest" description="Disordered" evidence="1">
    <location>
        <begin position="167"/>
        <end position="198"/>
    </location>
</feature>
<feature type="chain" id="PRO_5039404924" description="Mobile element protein CD1107-like domain-containing protein" evidence="3">
    <location>
        <begin position="32"/>
        <end position="288"/>
    </location>
</feature>
<keyword evidence="2" id="KW-0472">Membrane</keyword>
<evidence type="ECO:0000313" key="5">
    <source>
        <dbReference type="EMBL" id="SFO47067.1"/>
    </source>
</evidence>
<protein>
    <recommendedName>
        <fullName evidence="4">Mobile element protein CD1107-like domain-containing protein</fullName>
    </recommendedName>
</protein>
<evidence type="ECO:0000259" key="4">
    <source>
        <dbReference type="Pfam" id="PF14283"/>
    </source>
</evidence>
<evidence type="ECO:0000313" key="6">
    <source>
        <dbReference type="Proteomes" id="UP000198806"/>
    </source>
</evidence>
<reference evidence="5 6" key="1">
    <citation type="submission" date="2016-10" db="EMBL/GenBank/DDBJ databases">
        <authorList>
            <person name="de Groot N.N."/>
        </authorList>
    </citation>
    <scope>NUCLEOTIDE SEQUENCE [LARGE SCALE GENOMIC DNA]</scope>
    <source>
        <strain evidence="5 6">DSM 1283</strain>
    </source>
</reference>
<dbReference type="EMBL" id="FOWD01000029">
    <property type="protein sequence ID" value="SFO47067.1"/>
    <property type="molecule type" value="Genomic_DNA"/>
</dbReference>
<evidence type="ECO:0000256" key="2">
    <source>
        <dbReference type="SAM" id="Phobius"/>
    </source>
</evidence>
<name>A0A1I5HFS3_9FIRM</name>
<dbReference type="STRING" id="1527.SAMN04489757_12930"/>
<feature type="domain" description="Mobile element protein CD1107-like" evidence="4">
    <location>
        <begin position="92"/>
        <end position="228"/>
    </location>
</feature>
<feature type="compositionally biased region" description="Acidic residues" evidence="1">
    <location>
        <begin position="181"/>
        <end position="193"/>
    </location>
</feature>
<dbReference type="RefSeq" id="WP_139221537.1">
    <property type="nucleotide sequence ID" value="NZ_BAABFM010000010.1"/>
</dbReference>
<feature type="transmembrane region" description="Helical" evidence="2">
    <location>
        <begin position="202"/>
        <end position="221"/>
    </location>
</feature>
<dbReference type="InterPro" id="IPR025376">
    <property type="entry name" value="CD1107-like_dom"/>
</dbReference>
<feature type="signal peptide" evidence="3">
    <location>
        <begin position="1"/>
        <end position="31"/>
    </location>
</feature>